<sequence>MAGVISPTEGKNLRLLDDNVWNLTVQVQEEPRDDESPTTLYSRSCGDGDFVLGAGQVVGIALGGAAAILIAGLLGFFCHRHSVEGAVSSWESTSQAITGCGTPRFPVGDWDKKRMEQLIEEAEKA</sequence>
<feature type="non-terminal residue" evidence="2">
    <location>
        <position position="1"/>
    </location>
</feature>
<gene>
    <name evidence="2" type="ORF">CRHIZ90672A_00017422</name>
</gene>
<accession>A0A9N9VUA7</accession>
<dbReference type="OrthoDB" id="10394097at2759"/>
<protein>
    <submittedName>
        <fullName evidence="2">Uncharacterized protein</fullName>
    </submittedName>
</protein>
<proteinExistence type="predicted"/>
<reference evidence="2" key="1">
    <citation type="submission" date="2021-10" db="EMBL/GenBank/DDBJ databases">
        <authorList>
            <person name="Piombo E."/>
        </authorList>
    </citation>
    <scope>NUCLEOTIDE SEQUENCE</scope>
</reference>
<comment type="caution">
    <text evidence="2">The sequence shown here is derived from an EMBL/GenBank/DDBJ whole genome shotgun (WGS) entry which is preliminary data.</text>
</comment>
<keyword evidence="3" id="KW-1185">Reference proteome</keyword>
<feature type="transmembrane region" description="Helical" evidence="1">
    <location>
        <begin position="57"/>
        <end position="78"/>
    </location>
</feature>
<keyword evidence="1" id="KW-0472">Membrane</keyword>
<evidence type="ECO:0000313" key="2">
    <source>
        <dbReference type="EMBL" id="CAH0033115.1"/>
    </source>
</evidence>
<dbReference type="Proteomes" id="UP000696573">
    <property type="component" value="Unassembled WGS sequence"/>
</dbReference>
<dbReference type="EMBL" id="CABFNQ020000746">
    <property type="protein sequence ID" value="CAH0033115.1"/>
    <property type="molecule type" value="Genomic_DNA"/>
</dbReference>
<evidence type="ECO:0000313" key="3">
    <source>
        <dbReference type="Proteomes" id="UP000696573"/>
    </source>
</evidence>
<dbReference type="AlphaFoldDB" id="A0A9N9VUA7"/>
<organism evidence="2 3">
    <name type="scientific">Clonostachys rhizophaga</name>
    <dbReference type="NCBI Taxonomy" id="160324"/>
    <lineage>
        <taxon>Eukaryota</taxon>
        <taxon>Fungi</taxon>
        <taxon>Dikarya</taxon>
        <taxon>Ascomycota</taxon>
        <taxon>Pezizomycotina</taxon>
        <taxon>Sordariomycetes</taxon>
        <taxon>Hypocreomycetidae</taxon>
        <taxon>Hypocreales</taxon>
        <taxon>Bionectriaceae</taxon>
        <taxon>Clonostachys</taxon>
    </lineage>
</organism>
<keyword evidence="1" id="KW-1133">Transmembrane helix</keyword>
<evidence type="ECO:0000256" key="1">
    <source>
        <dbReference type="SAM" id="Phobius"/>
    </source>
</evidence>
<name>A0A9N9VUA7_9HYPO</name>
<keyword evidence="1" id="KW-0812">Transmembrane</keyword>